<dbReference type="InterPro" id="IPR000014">
    <property type="entry name" value="PAS"/>
</dbReference>
<evidence type="ECO:0000313" key="5">
    <source>
        <dbReference type="EMBL" id="MPR27337.1"/>
    </source>
</evidence>
<gene>
    <name evidence="5" type="ORF">FS320_19575</name>
</gene>
<dbReference type="RefSeq" id="WP_152713518.1">
    <property type="nucleotide sequence ID" value="NZ_VOSJ01000084.1"/>
</dbReference>
<reference evidence="5 6" key="1">
    <citation type="journal article" date="2019" name="Syst. Appl. Microbiol.">
        <title>Microvirga tunisiensis sp. nov., a root nodule symbiotic bacterium isolated from Lupinus micranthus and L. luteus grown in Northern Tunisia.</title>
        <authorList>
            <person name="Msaddak A."/>
            <person name="Rejili M."/>
            <person name="Duran D."/>
            <person name="Mars M."/>
            <person name="Palacios J.M."/>
            <person name="Ruiz-Argueso T."/>
            <person name="Rey L."/>
            <person name="Imperial J."/>
        </authorList>
    </citation>
    <scope>NUCLEOTIDE SEQUENCE [LARGE SCALE GENOMIC DNA]</scope>
    <source>
        <strain evidence="5 6">Lmie10</strain>
    </source>
</reference>
<dbReference type="OrthoDB" id="9797364at2"/>
<dbReference type="SMART" id="SM00091">
    <property type="entry name" value="PAS"/>
    <property type="match status" value="2"/>
</dbReference>
<dbReference type="EMBL" id="VOSK01000084">
    <property type="protein sequence ID" value="MPR27337.1"/>
    <property type="molecule type" value="Genomic_DNA"/>
</dbReference>
<dbReference type="SUPFAM" id="SSF55785">
    <property type="entry name" value="PYP-like sensor domain (PAS domain)"/>
    <property type="match status" value="2"/>
</dbReference>
<dbReference type="Gene3D" id="3.30.450.20">
    <property type="entry name" value="PAS domain"/>
    <property type="match status" value="2"/>
</dbReference>
<dbReference type="CDD" id="cd00130">
    <property type="entry name" value="PAS"/>
    <property type="match status" value="2"/>
</dbReference>
<evidence type="ECO:0000256" key="1">
    <source>
        <dbReference type="PROSITE-ProRule" id="PRU00284"/>
    </source>
</evidence>
<accession>A0A5N7MK41</accession>
<dbReference type="AlphaFoldDB" id="A0A5N7MK41"/>
<dbReference type="PROSITE" id="PS50111">
    <property type="entry name" value="CHEMOTAXIS_TRANSDUC_2"/>
    <property type="match status" value="1"/>
</dbReference>
<dbReference type="PANTHER" id="PTHR24422">
    <property type="entry name" value="CHEMOTAXIS PROTEIN METHYLTRANSFERASE"/>
    <property type="match status" value="1"/>
</dbReference>
<dbReference type="InterPro" id="IPR035965">
    <property type="entry name" value="PAS-like_dom_sf"/>
</dbReference>
<dbReference type="GO" id="GO:0016020">
    <property type="term" value="C:membrane"/>
    <property type="evidence" value="ECO:0007669"/>
    <property type="project" value="InterPro"/>
</dbReference>
<dbReference type="PROSITE" id="PS50112">
    <property type="entry name" value="PAS"/>
    <property type="match status" value="2"/>
</dbReference>
<dbReference type="Pfam" id="PF08447">
    <property type="entry name" value="PAS_3"/>
    <property type="match status" value="1"/>
</dbReference>
<feature type="domain" description="PAS" evidence="3">
    <location>
        <begin position="130"/>
        <end position="177"/>
    </location>
</feature>
<sequence>MLGLLSRSQFEIKAKLEAIDRAQAVIEFNLDGSIITANENFLRTVGYSLPEIQGKHHSMFVESAFRETAAYAEFWRRLKAGEYQAARYKRLGKGGREVWIEASYNPLLGRDGKPFKIVKFATDITTQMEEQAELKGQVKAIGKSQAVISFDLDGNILDANANFLAAVGYSLPEIRGKHHSMFVEPGMRTSPEYLEFWRRLKKGEFQAAQYKRIGKGGREIWIEASYNPILDASGRPYKVVKYATDVTQQVGLLINLRGMIETNFGEIDAAVDQSTQEASSASQAATATSSNVQMMASAAEELAASVRETAQSMATSRVATDTAFTEAKSANEYTDKLSSAAEAMGGIISLIQSIAGQINLLALNATIESARAGEAGRGFAVVASEVKNLASQAAKATEQISTEIDAVRSVSSGVVEALTKIRNSVETMRNHVVGAASAVEQQSAVTQEMSSNMQDASQAVTLIADNIGTISAAVGKVSQAVDTTKNAARVLAR</sequence>
<dbReference type="NCBIfam" id="TIGR00229">
    <property type="entry name" value="sensory_box"/>
    <property type="match status" value="2"/>
</dbReference>
<dbReference type="GO" id="GO:0004888">
    <property type="term" value="F:transmembrane signaling receptor activity"/>
    <property type="evidence" value="ECO:0007669"/>
    <property type="project" value="InterPro"/>
</dbReference>
<feature type="domain" description="PAS" evidence="3">
    <location>
        <begin position="8"/>
        <end position="55"/>
    </location>
</feature>
<feature type="domain" description="Methyl-accepting transducer" evidence="2">
    <location>
        <begin position="256"/>
        <end position="478"/>
    </location>
</feature>
<dbReference type="Pfam" id="PF00015">
    <property type="entry name" value="MCPsignal"/>
    <property type="match status" value="1"/>
</dbReference>
<dbReference type="SMART" id="SM00283">
    <property type="entry name" value="MA"/>
    <property type="match status" value="1"/>
</dbReference>
<dbReference type="InterPro" id="IPR004089">
    <property type="entry name" value="MCPsignal_dom"/>
</dbReference>
<evidence type="ECO:0000313" key="6">
    <source>
        <dbReference type="Proteomes" id="UP000403266"/>
    </source>
</evidence>
<evidence type="ECO:0000259" key="3">
    <source>
        <dbReference type="PROSITE" id="PS50112"/>
    </source>
</evidence>
<dbReference type="Pfam" id="PF08448">
    <property type="entry name" value="PAS_4"/>
    <property type="match status" value="1"/>
</dbReference>
<dbReference type="Proteomes" id="UP000403266">
    <property type="component" value="Unassembled WGS sequence"/>
</dbReference>
<comment type="caution">
    <text evidence="5">The sequence shown here is derived from an EMBL/GenBank/DDBJ whole genome shotgun (WGS) entry which is preliminary data.</text>
</comment>
<dbReference type="GO" id="GO:0006935">
    <property type="term" value="P:chemotaxis"/>
    <property type="evidence" value="ECO:0007669"/>
    <property type="project" value="InterPro"/>
</dbReference>
<dbReference type="PRINTS" id="PR00260">
    <property type="entry name" value="CHEMTRNSDUCR"/>
</dbReference>
<dbReference type="InterPro" id="IPR013656">
    <property type="entry name" value="PAS_4"/>
</dbReference>
<dbReference type="PROSITE" id="PS50113">
    <property type="entry name" value="PAC"/>
    <property type="match status" value="2"/>
</dbReference>
<dbReference type="InterPro" id="IPR000700">
    <property type="entry name" value="PAS-assoc_C"/>
</dbReference>
<evidence type="ECO:0000259" key="2">
    <source>
        <dbReference type="PROSITE" id="PS50111"/>
    </source>
</evidence>
<dbReference type="InterPro" id="IPR013655">
    <property type="entry name" value="PAS_fold_3"/>
</dbReference>
<feature type="domain" description="PAC" evidence="4">
    <location>
        <begin position="84"/>
        <end position="136"/>
    </location>
</feature>
<dbReference type="InterPro" id="IPR001610">
    <property type="entry name" value="PAC"/>
</dbReference>
<name>A0A5N7MK41_9HYPH</name>
<dbReference type="InterPro" id="IPR050903">
    <property type="entry name" value="Bact_Chemotaxis_MeTrfase"/>
</dbReference>
<dbReference type="SUPFAM" id="SSF58104">
    <property type="entry name" value="Methyl-accepting chemotaxis protein (MCP) signaling domain"/>
    <property type="match status" value="1"/>
</dbReference>
<evidence type="ECO:0000259" key="4">
    <source>
        <dbReference type="PROSITE" id="PS50113"/>
    </source>
</evidence>
<dbReference type="Gene3D" id="1.10.287.950">
    <property type="entry name" value="Methyl-accepting chemotaxis protein"/>
    <property type="match status" value="1"/>
</dbReference>
<dbReference type="InterPro" id="IPR004090">
    <property type="entry name" value="Chemotax_Me-accpt_rcpt"/>
</dbReference>
<dbReference type="PANTHER" id="PTHR24422:SF10">
    <property type="entry name" value="CHEMOTAXIS PROTEIN METHYLTRANSFERASE 2"/>
    <property type="match status" value="1"/>
</dbReference>
<protein>
    <submittedName>
        <fullName evidence="5">PAS domain S-box protein</fullName>
    </submittedName>
</protein>
<dbReference type="SMART" id="SM00086">
    <property type="entry name" value="PAC"/>
    <property type="match status" value="2"/>
</dbReference>
<keyword evidence="6" id="KW-1185">Reference proteome</keyword>
<feature type="domain" description="PAC" evidence="4">
    <location>
        <begin position="206"/>
        <end position="258"/>
    </location>
</feature>
<dbReference type="GO" id="GO:0007165">
    <property type="term" value="P:signal transduction"/>
    <property type="evidence" value="ECO:0007669"/>
    <property type="project" value="UniProtKB-KW"/>
</dbReference>
<organism evidence="5 6">
    <name type="scientific">Microvirga tunisiensis</name>
    <dbReference type="NCBI Taxonomy" id="2108360"/>
    <lineage>
        <taxon>Bacteria</taxon>
        <taxon>Pseudomonadati</taxon>
        <taxon>Pseudomonadota</taxon>
        <taxon>Alphaproteobacteria</taxon>
        <taxon>Hyphomicrobiales</taxon>
        <taxon>Methylobacteriaceae</taxon>
        <taxon>Microvirga</taxon>
    </lineage>
</organism>
<keyword evidence="1" id="KW-0807">Transducer</keyword>
<proteinExistence type="predicted"/>